<gene>
    <name evidence="1" type="ORF">EG68_01867</name>
</gene>
<accession>A0A8S9Z651</accession>
<name>A0A8S9Z651_9TREM</name>
<keyword evidence="2" id="KW-1185">Reference proteome</keyword>
<dbReference type="Proteomes" id="UP000822476">
    <property type="component" value="Unassembled WGS sequence"/>
</dbReference>
<dbReference type="OrthoDB" id="10056424at2759"/>
<evidence type="ECO:0000313" key="1">
    <source>
        <dbReference type="EMBL" id="KAF7260883.1"/>
    </source>
</evidence>
<dbReference type="AlphaFoldDB" id="A0A8S9Z651"/>
<organism evidence="1 2">
    <name type="scientific">Paragonimus skrjabini miyazakii</name>
    <dbReference type="NCBI Taxonomy" id="59628"/>
    <lineage>
        <taxon>Eukaryota</taxon>
        <taxon>Metazoa</taxon>
        <taxon>Spiralia</taxon>
        <taxon>Lophotrochozoa</taxon>
        <taxon>Platyhelminthes</taxon>
        <taxon>Trematoda</taxon>
        <taxon>Digenea</taxon>
        <taxon>Plagiorchiida</taxon>
        <taxon>Troglotremata</taxon>
        <taxon>Troglotrematidae</taxon>
        <taxon>Paragonimus</taxon>
    </lineage>
</organism>
<proteinExistence type="predicted"/>
<comment type="caution">
    <text evidence="1">The sequence shown here is derived from an EMBL/GenBank/DDBJ whole genome shotgun (WGS) entry which is preliminary data.</text>
</comment>
<protein>
    <submittedName>
        <fullName evidence="1">Uncharacterized protein</fullName>
    </submittedName>
</protein>
<dbReference type="EMBL" id="JTDE01000575">
    <property type="protein sequence ID" value="KAF7260883.1"/>
    <property type="molecule type" value="Genomic_DNA"/>
</dbReference>
<evidence type="ECO:0000313" key="2">
    <source>
        <dbReference type="Proteomes" id="UP000822476"/>
    </source>
</evidence>
<reference evidence="1" key="1">
    <citation type="submission" date="2019-07" db="EMBL/GenBank/DDBJ databases">
        <title>Annotation for the trematode Paragonimus miyazaki's.</title>
        <authorList>
            <person name="Choi Y.-J."/>
        </authorList>
    </citation>
    <scope>NUCLEOTIDE SEQUENCE</scope>
    <source>
        <strain evidence="1">Japan</strain>
    </source>
</reference>
<sequence length="184" mass="20381">MDLRNRGLRNKFILKPAESLSVALIKVRGCEALEKSDENWDAKESICLAFTQHSLNPKPIPRLTVPTGEECWYCQRFGRCVQHSGDSQPIRPGSRKDKSMIVSYEALSSVISPELVSMKPLSVRGSINKETVLFSVHTGTSCSLIHAQLAGSLTRHRRAPVKLVRLLAANGTEIRVASSLSARW</sequence>